<dbReference type="OrthoDB" id="2441332at2759"/>
<evidence type="ECO:0000313" key="3">
    <source>
        <dbReference type="Proteomes" id="UP000789342"/>
    </source>
</evidence>
<comment type="caution">
    <text evidence="2">The sequence shown here is derived from an EMBL/GenBank/DDBJ whole genome shotgun (WGS) entry which is preliminary data.</text>
</comment>
<evidence type="ECO:0000313" key="2">
    <source>
        <dbReference type="EMBL" id="CAG8615612.1"/>
    </source>
</evidence>
<accession>A0A9N9CXG7</accession>
<gene>
    <name evidence="2" type="ORF">AMORRO_LOCUS8425</name>
</gene>
<dbReference type="EMBL" id="CAJVPV010007172">
    <property type="protein sequence ID" value="CAG8615612.1"/>
    <property type="molecule type" value="Genomic_DNA"/>
</dbReference>
<dbReference type="AlphaFoldDB" id="A0A9N9CXG7"/>
<feature type="region of interest" description="Disordered" evidence="1">
    <location>
        <begin position="299"/>
        <end position="325"/>
    </location>
</feature>
<evidence type="ECO:0000256" key="1">
    <source>
        <dbReference type="SAM" id="MobiDB-lite"/>
    </source>
</evidence>
<sequence>MSNEIKIHKYFDQDPAKWCILGFLNECELEPFEMKIDYYIKWLKKIVDCEQDIKKKCAQALLDKYQKALIQGSLPSHETGVGAPVTSLELSDAKGSLPIQHRTHWAQVTSWDPKPDRKKAREWKEKRLHGKTYIHQQIVGNGNVVAFNSNINSGTFTGLSTREFNYDFMPMPTRQPKRKKLLLSKNKKSNVSVKKSKTTDRNIDDDIDYPLISDNRVINLAESTDLSKDNSSSSSSMRGSVSFDVTFDNQSQDLNISIIPGSETESINVFKSISSEAKDHESDDDFMPIQPKQKIILSLPKKADDDKDPKSTGSSSKQCSKSSEKAEKFDISEKLNIRMNRSKKQIGRRKITILNEWTIDDTNISEAFFRFKSFAESKADRHALKFSEHPGEILALNSILLLEENSVRVQLNISSAIRTKIFEQMRTIYPKYDLPKVVEDICHRCAQVARKQTRDALEEEIDNAYNDLRSNSSPSDKKLLRIGRNVWNHIANNWRTSFDSLQTIEDTHVHHSIHPLLCPFFPDRPDRTIDWANKLSFVSASRKKNVEGEGHKPDFTITINKISGKFEVVFGLFKSPYKSSTHFVNVDLVDLGVLMKDSLDNMYNEKCLELDMAVFGIHVFGYNVRIYVMDLSYDAVYRMYLMGEFEMPKSNISLCLVENALHEVENLMFQNFVEEYIEKLPSYTTYNENIKIPTKKMRMTRKTAATLRKVE</sequence>
<reference evidence="2" key="1">
    <citation type="submission" date="2021-06" db="EMBL/GenBank/DDBJ databases">
        <authorList>
            <person name="Kallberg Y."/>
            <person name="Tangrot J."/>
            <person name="Rosling A."/>
        </authorList>
    </citation>
    <scope>NUCLEOTIDE SEQUENCE</scope>
    <source>
        <strain evidence="2">CL551</strain>
    </source>
</reference>
<name>A0A9N9CXG7_9GLOM</name>
<feature type="region of interest" description="Disordered" evidence="1">
    <location>
        <begin position="186"/>
        <end position="206"/>
    </location>
</feature>
<feature type="compositionally biased region" description="Low complexity" evidence="1">
    <location>
        <begin position="311"/>
        <end position="321"/>
    </location>
</feature>
<dbReference type="Proteomes" id="UP000789342">
    <property type="component" value="Unassembled WGS sequence"/>
</dbReference>
<feature type="non-terminal residue" evidence="2">
    <location>
        <position position="711"/>
    </location>
</feature>
<keyword evidence="3" id="KW-1185">Reference proteome</keyword>
<protein>
    <submittedName>
        <fullName evidence="2">3360_t:CDS:1</fullName>
    </submittedName>
</protein>
<feature type="compositionally biased region" description="Basic and acidic residues" evidence="1">
    <location>
        <begin position="301"/>
        <end position="310"/>
    </location>
</feature>
<organism evidence="2 3">
    <name type="scientific">Acaulospora morrowiae</name>
    <dbReference type="NCBI Taxonomy" id="94023"/>
    <lineage>
        <taxon>Eukaryota</taxon>
        <taxon>Fungi</taxon>
        <taxon>Fungi incertae sedis</taxon>
        <taxon>Mucoromycota</taxon>
        <taxon>Glomeromycotina</taxon>
        <taxon>Glomeromycetes</taxon>
        <taxon>Diversisporales</taxon>
        <taxon>Acaulosporaceae</taxon>
        <taxon>Acaulospora</taxon>
    </lineage>
</organism>
<proteinExistence type="predicted"/>